<proteinExistence type="predicted"/>
<evidence type="ECO:0000313" key="2">
    <source>
        <dbReference type="EMBL" id="CAB4560216.1"/>
    </source>
</evidence>
<dbReference type="GO" id="GO:0003824">
    <property type="term" value="F:catalytic activity"/>
    <property type="evidence" value="ECO:0007669"/>
    <property type="project" value="InterPro"/>
</dbReference>
<protein>
    <submittedName>
        <fullName evidence="2">Unannotated protein</fullName>
    </submittedName>
</protein>
<evidence type="ECO:0000259" key="1">
    <source>
        <dbReference type="Pfam" id="PF01425"/>
    </source>
</evidence>
<dbReference type="PANTHER" id="PTHR11895">
    <property type="entry name" value="TRANSAMIDASE"/>
    <property type="match status" value="1"/>
</dbReference>
<dbReference type="AlphaFoldDB" id="A0A6J6DA81"/>
<accession>A0A6J6DA81</accession>
<organism evidence="2">
    <name type="scientific">freshwater metagenome</name>
    <dbReference type="NCBI Taxonomy" id="449393"/>
    <lineage>
        <taxon>unclassified sequences</taxon>
        <taxon>metagenomes</taxon>
        <taxon>ecological metagenomes</taxon>
    </lineage>
</organism>
<dbReference type="Gene3D" id="3.90.1300.10">
    <property type="entry name" value="Amidase signature (AS) domain"/>
    <property type="match status" value="1"/>
</dbReference>
<dbReference type="Pfam" id="PF01425">
    <property type="entry name" value="Amidase"/>
    <property type="match status" value="1"/>
</dbReference>
<feature type="domain" description="Amidase" evidence="1">
    <location>
        <begin position="48"/>
        <end position="433"/>
    </location>
</feature>
<dbReference type="SUPFAM" id="SSF75304">
    <property type="entry name" value="Amidase signature (AS) enzymes"/>
    <property type="match status" value="1"/>
</dbReference>
<reference evidence="2" key="1">
    <citation type="submission" date="2020-05" db="EMBL/GenBank/DDBJ databases">
        <authorList>
            <person name="Chiriac C."/>
            <person name="Salcher M."/>
            <person name="Ghai R."/>
            <person name="Kavagutti S V."/>
        </authorList>
    </citation>
    <scope>NUCLEOTIDE SEQUENCE</scope>
</reference>
<dbReference type="EMBL" id="CAEZTD010000041">
    <property type="protein sequence ID" value="CAB4560216.1"/>
    <property type="molecule type" value="Genomic_DNA"/>
</dbReference>
<dbReference type="InterPro" id="IPR000120">
    <property type="entry name" value="Amidase"/>
</dbReference>
<gene>
    <name evidence="2" type="ORF">UFOPK1591_00684</name>
</gene>
<dbReference type="InterPro" id="IPR036928">
    <property type="entry name" value="AS_sf"/>
</dbReference>
<dbReference type="InterPro" id="IPR023631">
    <property type="entry name" value="Amidase_dom"/>
</dbReference>
<sequence>MATRTLKDWQALSTKQRGDALEEARTAALASADMGVFISIAEQDALTEGGPGVLAGIPIAVKDNIDVAGLSTTGGTDFLDFSPDVNADVITALRSEGAVVVGKTNLHELAFGLTSNNGAHGPVRNPFDPSLSAGGSSGGSAAAVARGIVPVAIGTDTGGSMSVPAAFCGVFGLRPTTGRYPSDGIIGLSWTRDTAGVFANTVADLRFVDELITGEGDSVEVSKPKEIRIGVSDAYLADLEKTVGARFDEALSALRDAGVQIVPVNLTNHFERTAESNMTVVLYETPHTLISYLRGTGMSGLPDDLSATSALTKSPDVAGVLSFIHDNRVPTLDYRRAADNRWQLRRQFISQLDDAGVHAIVFPTVPILPPKLGEDAEVELNGSTRSLFDTLTRLTSPGALMGMPMVTVPTGDPKAVPVGLTVMGRPFDDREVLRIAETVSTILRPTGARS</sequence>
<name>A0A6J6DA81_9ZZZZ</name>
<dbReference type="PANTHER" id="PTHR11895:SF7">
    <property type="entry name" value="GLUTAMYL-TRNA(GLN) AMIDOTRANSFERASE SUBUNIT A, MITOCHONDRIAL"/>
    <property type="match status" value="1"/>
</dbReference>